<name>A0A2P2PMU8_RHIMU</name>
<accession>A0A2P2PMU8</accession>
<dbReference type="EMBL" id="GGEC01075544">
    <property type="protein sequence ID" value="MBX56028.1"/>
    <property type="molecule type" value="Transcribed_RNA"/>
</dbReference>
<evidence type="ECO:0000313" key="1">
    <source>
        <dbReference type="EMBL" id="MBX56028.1"/>
    </source>
</evidence>
<reference evidence="1" key="1">
    <citation type="submission" date="2018-02" db="EMBL/GenBank/DDBJ databases">
        <title>Rhizophora mucronata_Transcriptome.</title>
        <authorList>
            <person name="Meera S.P."/>
            <person name="Sreeshan A."/>
            <person name="Augustine A."/>
        </authorList>
    </citation>
    <scope>NUCLEOTIDE SEQUENCE</scope>
    <source>
        <tissue evidence="1">Leaf</tissue>
    </source>
</reference>
<protein>
    <submittedName>
        <fullName evidence="1">Uncharacterized protein</fullName>
    </submittedName>
</protein>
<sequence>MKLCLFRACKIPSTFSSMGSFLFFLHTQLRNYNSNSILDCLQFHFTKLSSACLLNN</sequence>
<dbReference type="AlphaFoldDB" id="A0A2P2PMU8"/>
<organism evidence="1">
    <name type="scientific">Rhizophora mucronata</name>
    <name type="common">Asiatic mangrove</name>
    <dbReference type="NCBI Taxonomy" id="61149"/>
    <lineage>
        <taxon>Eukaryota</taxon>
        <taxon>Viridiplantae</taxon>
        <taxon>Streptophyta</taxon>
        <taxon>Embryophyta</taxon>
        <taxon>Tracheophyta</taxon>
        <taxon>Spermatophyta</taxon>
        <taxon>Magnoliopsida</taxon>
        <taxon>eudicotyledons</taxon>
        <taxon>Gunneridae</taxon>
        <taxon>Pentapetalae</taxon>
        <taxon>rosids</taxon>
        <taxon>fabids</taxon>
        <taxon>Malpighiales</taxon>
        <taxon>Rhizophoraceae</taxon>
        <taxon>Rhizophora</taxon>
    </lineage>
</organism>
<proteinExistence type="predicted"/>